<dbReference type="GO" id="GO:0016810">
    <property type="term" value="F:hydrolase activity, acting on carbon-nitrogen (but not peptide) bonds"/>
    <property type="evidence" value="ECO:0007669"/>
    <property type="project" value="InterPro"/>
</dbReference>
<evidence type="ECO:0000313" key="3">
    <source>
        <dbReference type="Proteomes" id="UP000278222"/>
    </source>
</evidence>
<dbReference type="Proteomes" id="UP000278222">
    <property type="component" value="Unassembled WGS sequence"/>
</dbReference>
<sequence length="545" mass="58624">MPLPKADLVLRNGRIWCGLDSGFVESIAIWRGRVLATGKESEIASLIGPATRKVDLAGRLAIPAFNDNHMHLLPLGMSMVEVDVRATEVRTMEALLGRIKAAADKAAPGEWVVGRGYDHFELDLKRHPLREELDLVAPHNPVYIKRTCGHVGVANSLALQAGGIVEESPNPQGGALERQNGRLTGLLMETAQRLVGTVIPKPSVAAMVDGIQRAGQECASYGIASVMDANVGARCGMDEIAAYETARRLGRLPVRTYMCLAGGPAGIVETAYARGLVTKAGDDMLKIGPVKVFTDGSAGGRTAAMFEPYEGGDDHDKGILVYKDEDVRDMVLDYHGKGYQMALHGIGDHAIQICLDAVENAQARIPAADRRHRIEHCGFMSDQQIDQMARLGMSPAPQPIFMYDFGDLYISVLGEERAATGYPMRRWTSAGVRPAASTDSPVCSINPFVNLYATVTRKTSRGTVLGGQERLDVAEALHAMTANGAYVSFCEADKGTLAPGMLADVAILSRDVFTCDPEAIRHDTRCDVTLRGGVASFDRHGEMAA</sequence>
<dbReference type="InterPro" id="IPR033932">
    <property type="entry name" value="YtcJ-like"/>
</dbReference>
<dbReference type="RefSeq" id="WP_123694878.1">
    <property type="nucleotide sequence ID" value="NZ_AP019700.1"/>
</dbReference>
<dbReference type="AlphaFoldDB" id="A0A3N1KLC1"/>
<evidence type="ECO:0000259" key="1">
    <source>
        <dbReference type="Pfam" id="PF07969"/>
    </source>
</evidence>
<evidence type="ECO:0000313" key="2">
    <source>
        <dbReference type="EMBL" id="ROP81194.1"/>
    </source>
</evidence>
<dbReference type="PANTHER" id="PTHR22642">
    <property type="entry name" value="IMIDAZOLONEPROPIONASE"/>
    <property type="match status" value="1"/>
</dbReference>
<dbReference type="Pfam" id="PF07969">
    <property type="entry name" value="Amidohydro_3"/>
    <property type="match status" value="1"/>
</dbReference>
<organism evidence="2 3">
    <name type="scientific">Stella humosa</name>
    <dbReference type="NCBI Taxonomy" id="94"/>
    <lineage>
        <taxon>Bacteria</taxon>
        <taxon>Pseudomonadati</taxon>
        <taxon>Pseudomonadota</taxon>
        <taxon>Alphaproteobacteria</taxon>
        <taxon>Rhodospirillales</taxon>
        <taxon>Stellaceae</taxon>
        <taxon>Stella</taxon>
    </lineage>
</organism>
<dbReference type="InterPro" id="IPR032466">
    <property type="entry name" value="Metal_Hydrolase"/>
</dbReference>
<accession>A0A3N1KLC1</accession>
<protein>
    <recommendedName>
        <fullName evidence="1">Amidohydrolase 3 domain-containing protein</fullName>
    </recommendedName>
</protein>
<dbReference type="Gene3D" id="3.20.20.140">
    <property type="entry name" value="Metal-dependent hydrolases"/>
    <property type="match status" value="1"/>
</dbReference>
<proteinExistence type="predicted"/>
<dbReference type="SUPFAM" id="SSF51338">
    <property type="entry name" value="Composite domain of metallo-dependent hydrolases"/>
    <property type="match status" value="1"/>
</dbReference>
<feature type="domain" description="Amidohydrolase 3" evidence="1">
    <location>
        <begin position="54"/>
        <end position="534"/>
    </location>
</feature>
<dbReference type="Gene3D" id="3.10.310.70">
    <property type="match status" value="1"/>
</dbReference>
<reference evidence="2 3" key="1">
    <citation type="submission" date="2018-11" db="EMBL/GenBank/DDBJ databases">
        <title>Genomic Encyclopedia of Type Strains, Phase IV (KMG-IV): sequencing the most valuable type-strain genomes for metagenomic binning, comparative biology and taxonomic classification.</title>
        <authorList>
            <person name="Goeker M."/>
        </authorList>
    </citation>
    <scope>NUCLEOTIDE SEQUENCE [LARGE SCALE GENOMIC DNA]</scope>
    <source>
        <strain evidence="2 3">DSM 5900</strain>
    </source>
</reference>
<dbReference type="Gene3D" id="2.30.40.10">
    <property type="entry name" value="Urease, subunit C, domain 1"/>
    <property type="match status" value="1"/>
</dbReference>
<dbReference type="EMBL" id="RJKX01000018">
    <property type="protein sequence ID" value="ROP81194.1"/>
    <property type="molecule type" value="Genomic_DNA"/>
</dbReference>
<dbReference type="InterPro" id="IPR011059">
    <property type="entry name" value="Metal-dep_hydrolase_composite"/>
</dbReference>
<dbReference type="InterPro" id="IPR013108">
    <property type="entry name" value="Amidohydro_3"/>
</dbReference>
<gene>
    <name evidence="2" type="ORF">EDC65_5050</name>
</gene>
<name>A0A3N1KLC1_9PROT</name>
<comment type="caution">
    <text evidence="2">The sequence shown here is derived from an EMBL/GenBank/DDBJ whole genome shotgun (WGS) entry which is preliminary data.</text>
</comment>
<dbReference type="SUPFAM" id="SSF51556">
    <property type="entry name" value="Metallo-dependent hydrolases"/>
    <property type="match status" value="1"/>
</dbReference>
<dbReference type="CDD" id="cd01300">
    <property type="entry name" value="YtcJ_like"/>
    <property type="match status" value="1"/>
</dbReference>
<keyword evidence="3" id="KW-1185">Reference proteome</keyword>
<dbReference type="PANTHER" id="PTHR22642:SF2">
    <property type="entry name" value="PROTEIN LONG AFTER FAR-RED 3"/>
    <property type="match status" value="1"/>
</dbReference>
<dbReference type="OrthoDB" id="9811399at2"/>